<dbReference type="RefSeq" id="WP_241878794.1">
    <property type="nucleotide sequence ID" value="NZ_CP093310.2"/>
</dbReference>
<keyword evidence="1" id="KW-0378">Hydrolase</keyword>
<evidence type="ECO:0000313" key="1">
    <source>
        <dbReference type="EMBL" id="UNK05388.1"/>
    </source>
</evidence>
<dbReference type="EMBL" id="CP093310">
    <property type="protein sequence ID" value="UNK05388.1"/>
    <property type="molecule type" value="Genomic_DNA"/>
</dbReference>
<dbReference type="Gene3D" id="3.30.2170.10">
    <property type="entry name" value="archaeoglobus fulgidus dsm 4304 superfamily"/>
    <property type="match status" value="1"/>
</dbReference>
<dbReference type="AlphaFoldDB" id="A0AAT9PDE5"/>
<dbReference type="Proteomes" id="UP000829560">
    <property type="component" value="Chromosome"/>
</dbReference>
<dbReference type="KEGG" id="prae:MN210_16350"/>
<dbReference type="Pfam" id="PF04493">
    <property type="entry name" value="Endonuclease_5"/>
    <property type="match status" value="1"/>
</dbReference>
<keyword evidence="2" id="KW-1185">Reference proteome</keyword>
<accession>A0AAT9PDE5</accession>
<dbReference type="GO" id="GO:0006281">
    <property type="term" value="P:DNA repair"/>
    <property type="evidence" value="ECO:0007669"/>
    <property type="project" value="InterPro"/>
</dbReference>
<proteinExistence type="predicted"/>
<organism evidence="1 2">
    <name type="scientific">Psychrobacter raelei</name>
    <dbReference type="NCBI Taxonomy" id="2565531"/>
    <lineage>
        <taxon>Bacteria</taxon>
        <taxon>Pseudomonadati</taxon>
        <taxon>Pseudomonadota</taxon>
        <taxon>Gammaproteobacteria</taxon>
        <taxon>Moraxellales</taxon>
        <taxon>Moraxellaceae</taxon>
        <taxon>Psychrobacter</taxon>
    </lineage>
</organism>
<keyword evidence="1" id="KW-0540">Nuclease</keyword>
<gene>
    <name evidence="1" type="ORF">MN210_16350</name>
</gene>
<reference evidence="1" key="1">
    <citation type="submission" date="2024-03" db="EMBL/GenBank/DDBJ databases">
        <title>Psychrobacter raelis sp. nov. isolated from a dog with peritonitis.</title>
        <authorList>
            <person name="Schiavone A."/>
            <person name="Manzulli V."/>
            <person name="Camarda A."/>
            <person name="Cafiero M.A."/>
            <person name="Vasco I."/>
            <person name="Marino L."/>
            <person name="Pennuzzi G."/>
            <person name="Serrecchia L."/>
            <person name="Galante D."/>
            <person name="Pugliese N."/>
        </authorList>
    </citation>
    <scope>NUCLEOTIDE SEQUENCE</scope>
    <source>
        <strain evidence="1">PraFG1</strain>
    </source>
</reference>
<dbReference type="GO" id="GO:0004519">
    <property type="term" value="F:endonuclease activity"/>
    <property type="evidence" value="ECO:0007669"/>
    <property type="project" value="UniProtKB-KW"/>
</dbReference>
<name>A0AAT9PDE5_9GAMM</name>
<keyword evidence="1" id="KW-0255">Endonuclease</keyword>
<protein>
    <submittedName>
        <fullName evidence="1">Endonuclease V</fullName>
    </submittedName>
</protein>
<evidence type="ECO:0000313" key="2">
    <source>
        <dbReference type="Proteomes" id="UP000829560"/>
    </source>
</evidence>
<sequence length="174" mass="19827">MIYLILDVHYQTDLTTQTETAKVSGIRFQGIELNKILSEHIVIVNEVSHYESGQFYKREMPCLLALINKIDQTNERFDVIIIDGYVFLDGKEQAGLGKYLYDNLQTKKPVIGIAKNQFKDISDHYAVWRGVSKHPLYVTSIDFDIAGAKDMVSKLEGNHRLPNIIKQVDALGRV</sequence>
<dbReference type="InterPro" id="IPR007581">
    <property type="entry name" value="Endonuclease-V"/>
</dbReference>